<dbReference type="InterPro" id="IPR011990">
    <property type="entry name" value="TPR-like_helical_dom_sf"/>
</dbReference>
<evidence type="ECO:0000313" key="2">
    <source>
        <dbReference type="EMBL" id="MCO1656778.1"/>
    </source>
</evidence>
<reference evidence="2" key="1">
    <citation type="submission" date="2021-04" db="EMBL/GenBank/DDBJ databases">
        <title>Pseudonocardia sp. nov., isolated from sandy soil of mangrove forest.</title>
        <authorList>
            <person name="Zan Z."/>
            <person name="Huang R."/>
            <person name="Liu W."/>
        </authorList>
    </citation>
    <scope>NUCLEOTIDE SEQUENCE</scope>
    <source>
        <strain evidence="2">S2-4</strain>
    </source>
</reference>
<dbReference type="InterPro" id="IPR027417">
    <property type="entry name" value="P-loop_NTPase"/>
</dbReference>
<organism evidence="2 3">
    <name type="scientific">Pseudonocardia humida</name>
    <dbReference type="NCBI Taxonomy" id="2800819"/>
    <lineage>
        <taxon>Bacteria</taxon>
        <taxon>Bacillati</taxon>
        <taxon>Actinomycetota</taxon>
        <taxon>Actinomycetes</taxon>
        <taxon>Pseudonocardiales</taxon>
        <taxon>Pseudonocardiaceae</taxon>
        <taxon>Pseudonocardia</taxon>
    </lineage>
</organism>
<dbReference type="InterPro" id="IPR010982">
    <property type="entry name" value="Lambda_DNA-bd_dom_sf"/>
</dbReference>
<name>A0ABT1A1H4_9PSEU</name>
<dbReference type="RefSeq" id="WP_252439830.1">
    <property type="nucleotide sequence ID" value="NZ_JAGSOV010000037.1"/>
</dbReference>
<dbReference type="InterPro" id="IPR001387">
    <property type="entry name" value="Cro/C1-type_HTH"/>
</dbReference>
<dbReference type="CDD" id="cd00093">
    <property type="entry name" value="HTH_XRE"/>
    <property type="match status" value="1"/>
</dbReference>
<dbReference type="SUPFAM" id="SSF48452">
    <property type="entry name" value="TPR-like"/>
    <property type="match status" value="1"/>
</dbReference>
<proteinExistence type="predicted"/>
<dbReference type="Pfam" id="PF13560">
    <property type="entry name" value="HTH_31"/>
    <property type="match status" value="1"/>
</dbReference>
<gene>
    <name evidence="2" type="ORF">KDL28_17095</name>
</gene>
<sequence length="766" mass="81167">MDDPAFGARLRRLRHAVGLTIEELSSASGVSERTIGNMERGTSRRPQRATVGLLADALGLTGAGRDELLAAARAGRRSPVEVASALLAMPRGVVDFTGREAERALLADMVPDGPAGTAAVAVVSGPPGVGKTSLVVRAAVELAARFPDGQLFVDLRGLDARPLDPALALERLITALDAGHGPIPSDLAGRTALYRSLAAARRAVVVLDNAADEAQVRPLLPATGAGLTLVTSRRLLTGLEGVRRVRLDPLPAADADRLLLNLIAERPDTGPTADAEIDPADRAVVAELSRLCGNLPLALRIVGNRLALRPDWTPARLLSRLGDAGRRLPALVAGDLEVSAAFRLSYAQLSDGARRLLRRLALVPGPDTGPALAAALTGEPVEATEDALDELVELGLLQSGFTGRYRLHDLMRLYAADRLDEEETAADRSAAHDRAVDWLLDTAIVAGRWFEPEFGGTPGGWAGAAGLDTEQRAERWLRAEADNWLAALEDAAAAGRHRKVLAVAEAMHWFSDRWIHWGHWPRVFTLSSRAGLHLGDDGAAATHLNYLSWACGSCLGDAAAAAACARHAHRRAVAAADPRQQGWARSYLATALLASGDPAAALVSARQAAGLFREAGDREGLPHALALAGRSLERTGRLDAALRTFRERLVAVCDPATAPVAQVAAITRVSALFDIGRLHMRRDEWAEAVAALETALASDVAGAIPQWQAAMYVALGEARGRLGSTAAAQDELRRAEAVRRRIGEGEHAARTREWQDRLRPLPAGGG</sequence>
<dbReference type="Gene3D" id="1.25.40.10">
    <property type="entry name" value="Tetratricopeptide repeat domain"/>
    <property type="match status" value="2"/>
</dbReference>
<accession>A0ABT1A1H4</accession>
<dbReference type="SMART" id="SM00530">
    <property type="entry name" value="HTH_XRE"/>
    <property type="match status" value="1"/>
</dbReference>
<dbReference type="PRINTS" id="PR00364">
    <property type="entry name" value="DISEASERSIST"/>
</dbReference>
<dbReference type="PANTHER" id="PTHR47691">
    <property type="entry name" value="REGULATOR-RELATED"/>
    <property type="match status" value="1"/>
</dbReference>
<dbReference type="Proteomes" id="UP001165283">
    <property type="component" value="Unassembled WGS sequence"/>
</dbReference>
<evidence type="ECO:0000313" key="3">
    <source>
        <dbReference type="Proteomes" id="UP001165283"/>
    </source>
</evidence>
<dbReference type="Gene3D" id="3.40.50.300">
    <property type="entry name" value="P-loop containing nucleotide triphosphate hydrolases"/>
    <property type="match status" value="1"/>
</dbReference>
<dbReference type="SUPFAM" id="SSF52540">
    <property type="entry name" value="P-loop containing nucleoside triphosphate hydrolases"/>
    <property type="match status" value="1"/>
</dbReference>
<keyword evidence="3" id="KW-1185">Reference proteome</keyword>
<dbReference type="SUPFAM" id="SSF47413">
    <property type="entry name" value="lambda repressor-like DNA-binding domains"/>
    <property type="match status" value="1"/>
</dbReference>
<evidence type="ECO:0000259" key="1">
    <source>
        <dbReference type="PROSITE" id="PS50943"/>
    </source>
</evidence>
<protein>
    <submittedName>
        <fullName evidence="2">Helix-turn-helix domain-containing protein</fullName>
    </submittedName>
</protein>
<comment type="caution">
    <text evidence="2">The sequence shown here is derived from an EMBL/GenBank/DDBJ whole genome shotgun (WGS) entry which is preliminary data.</text>
</comment>
<dbReference type="EMBL" id="JAGSOV010000037">
    <property type="protein sequence ID" value="MCO1656778.1"/>
    <property type="molecule type" value="Genomic_DNA"/>
</dbReference>
<dbReference type="Gene3D" id="1.10.260.40">
    <property type="entry name" value="lambda repressor-like DNA-binding domains"/>
    <property type="match status" value="1"/>
</dbReference>
<dbReference type="PROSITE" id="PS50943">
    <property type="entry name" value="HTH_CROC1"/>
    <property type="match status" value="1"/>
</dbReference>
<feature type="domain" description="HTH cro/C1-type" evidence="1">
    <location>
        <begin position="10"/>
        <end position="65"/>
    </location>
</feature>
<dbReference type="PANTHER" id="PTHR47691:SF3">
    <property type="entry name" value="HTH-TYPE TRANSCRIPTIONAL REGULATOR RV0890C-RELATED"/>
    <property type="match status" value="1"/>
</dbReference>